<keyword evidence="6" id="KW-1278">Translocase</keyword>
<keyword evidence="7" id="KW-0472">Membrane</keyword>
<dbReference type="EMBL" id="VSSQ01106213">
    <property type="protein sequence ID" value="MPN45950.1"/>
    <property type="molecule type" value="Genomic_DNA"/>
</dbReference>
<dbReference type="PANTHER" id="PTHR43790:SF7">
    <property type="entry name" value="GALACTOSE_METHYL GALACTOSIDE IMPORT ATP-BINDING PROTEIN MGLA"/>
    <property type="match status" value="1"/>
</dbReference>
<dbReference type="InterPro" id="IPR050107">
    <property type="entry name" value="ABC_carbohydrate_import_ATPase"/>
</dbReference>
<keyword evidence="1" id="KW-0813">Transport</keyword>
<evidence type="ECO:0000256" key="5">
    <source>
        <dbReference type="ARBA" id="ARBA00022840"/>
    </source>
</evidence>
<evidence type="ECO:0000256" key="3">
    <source>
        <dbReference type="ARBA" id="ARBA00022737"/>
    </source>
</evidence>
<evidence type="ECO:0000313" key="9">
    <source>
        <dbReference type="EMBL" id="MPN45950.1"/>
    </source>
</evidence>
<comment type="caution">
    <text evidence="9">The sequence shown here is derived from an EMBL/GenBank/DDBJ whole genome shotgun (WGS) entry which is preliminary data.</text>
</comment>
<dbReference type="SUPFAM" id="SSF52540">
    <property type="entry name" value="P-loop containing nucleoside triphosphate hydrolases"/>
    <property type="match status" value="1"/>
</dbReference>
<evidence type="ECO:0000256" key="2">
    <source>
        <dbReference type="ARBA" id="ARBA00022475"/>
    </source>
</evidence>
<dbReference type="AlphaFoldDB" id="A0A645I4A9"/>
<reference evidence="9" key="1">
    <citation type="submission" date="2019-08" db="EMBL/GenBank/DDBJ databases">
        <authorList>
            <person name="Kucharzyk K."/>
            <person name="Murdoch R.W."/>
            <person name="Higgins S."/>
            <person name="Loffler F."/>
        </authorList>
    </citation>
    <scope>NUCLEOTIDE SEQUENCE</scope>
</reference>
<dbReference type="GO" id="GO:0016887">
    <property type="term" value="F:ATP hydrolysis activity"/>
    <property type="evidence" value="ECO:0007669"/>
    <property type="project" value="InterPro"/>
</dbReference>
<dbReference type="InterPro" id="IPR027417">
    <property type="entry name" value="P-loop_NTPase"/>
</dbReference>
<dbReference type="EC" id="3.6.3.17" evidence="9"/>
<proteinExistence type="predicted"/>
<evidence type="ECO:0000256" key="6">
    <source>
        <dbReference type="ARBA" id="ARBA00022967"/>
    </source>
</evidence>
<dbReference type="Pfam" id="PF00005">
    <property type="entry name" value="ABC_tran"/>
    <property type="match status" value="1"/>
</dbReference>
<dbReference type="InterPro" id="IPR003439">
    <property type="entry name" value="ABC_transporter-like_ATP-bd"/>
</dbReference>
<dbReference type="PANTHER" id="PTHR43790">
    <property type="entry name" value="CARBOHYDRATE TRANSPORT ATP-BINDING PROTEIN MG119-RELATED"/>
    <property type="match status" value="1"/>
</dbReference>
<keyword evidence="4" id="KW-0547">Nucleotide-binding</keyword>
<organism evidence="9">
    <name type="scientific">bioreactor metagenome</name>
    <dbReference type="NCBI Taxonomy" id="1076179"/>
    <lineage>
        <taxon>unclassified sequences</taxon>
        <taxon>metagenomes</taxon>
        <taxon>ecological metagenomes</taxon>
    </lineage>
</organism>
<keyword evidence="3" id="KW-0677">Repeat</keyword>
<keyword evidence="5 9" id="KW-0067">ATP-binding</keyword>
<accession>A0A645I4A9</accession>
<evidence type="ECO:0000256" key="4">
    <source>
        <dbReference type="ARBA" id="ARBA00022741"/>
    </source>
</evidence>
<keyword evidence="2" id="KW-1003">Cell membrane</keyword>
<name>A0A645I4A9_9ZZZZ</name>
<evidence type="ECO:0000256" key="7">
    <source>
        <dbReference type="ARBA" id="ARBA00023136"/>
    </source>
</evidence>
<feature type="domain" description="ABC transporter" evidence="8">
    <location>
        <begin position="16"/>
        <end position="84"/>
    </location>
</feature>
<evidence type="ECO:0000256" key="1">
    <source>
        <dbReference type="ARBA" id="ARBA00022448"/>
    </source>
</evidence>
<sequence>MLSIVENMVIANQAINRKRYTGKIGFLRSKKRKEDTAKYVDALSIKTPSIATQIKYLSGGNQQKVVLSRWLLTEPDILILDEPTRGIDIGAKYEIYSLLVEMAKQGKSILIVCSEMPELIGMSDRVMVMCEGRVSGFLEGEQIQDQAIMHLASSYQNPAEQN</sequence>
<dbReference type="Gene3D" id="3.40.50.300">
    <property type="entry name" value="P-loop containing nucleotide triphosphate hydrolases"/>
    <property type="match status" value="1"/>
</dbReference>
<evidence type="ECO:0000259" key="8">
    <source>
        <dbReference type="Pfam" id="PF00005"/>
    </source>
</evidence>
<dbReference type="GO" id="GO:0005524">
    <property type="term" value="F:ATP binding"/>
    <property type="evidence" value="ECO:0007669"/>
    <property type="project" value="UniProtKB-KW"/>
</dbReference>
<protein>
    <submittedName>
        <fullName evidence="9">Galactose/methyl galactoside import ATP-binding protein MglA</fullName>
        <ecNumber evidence="9">3.6.3.17</ecNumber>
    </submittedName>
</protein>
<gene>
    <name evidence="9" type="primary">mglA_75</name>
    <name evidence="9" type="ORF">SDC9_193529</name>
</gene>
<keyword evidence="9" id="KW-0378">Hydrolase</keyword>